<name>A0ABU4W7Q9_9FUSO</name>
<keyword evidence="4" id="KW-1185">Reference proteome</keyword>
<dbReference type="Pfam" id="PF00501">
    <property type="entry name" value="AMP-binding"/>
    <property type="match status" value="1"/>
</dbReference>
<feature type="domain" description="Carrier" evidence="2">
    <location>
        <begin position="519"/>
        <end position="595"/>
    </location>
</feature>
<sequence>MEFVKNHNKTAIFYEGKEYSYKELIAGSKEYSSLLDLSKEEKAVIFMENRPELLYAFLGIWDKKGTCVCLDAASKVSEFQYFIEDCTPKYVFVSNDTYKIAKEAVDISKVNTKILNVDEIDLSNATKEGTIEAPEKDAVALILYTSGTTGNPKGVMLTFDNILVNIEGLNKYNMYKPTDRVLALLPMHHIFPLLGSGIVPLQQGATIAFLKELSSQAMVDALKNYKITMMIGVPRLWEMLHKKIMEKINSNKVIKTLFKLCEKMDNKEFSKKVFKKVHEGFGGNIRFFVSGGSKLNPEVSRDFKTLGIDVCEGYGLTETAPMISFTPMNQVVPGSAGKIMDGVQVKIAEDGEILSKGRNLMKGYYNKPEATAEVIDSDGWFHTGDLGELKGEYLYVTGRKKEMIVLSNGKNINPIEIEQFILSNTDLIEEMVVIEYNSLLTAVIYPNFSKVKEHRVTNISETLKSGVIDKYNGSAPGYKKILDIKIVQEELPKTKIGKIRRFMVKDLLEGKIVEEKEENVPTFKEYAVISDYLTNLKSKKVISTAHLELDLGLDSLDLVEFIAFVENSFGVTLTEEILTENPTVIKIAEYLKENSESLEIKDVDWKKILEKDNIEGLPKSNSVGKIIKTLFKPMFNMYIKIEKEGIENTKVTKPTVFVGNHQSFLDGFIFNQSIDNKVLDNTYFLAKVAHFKKGFMSYLGENSNIMLIDINKNLAETLQCAATALRQGKNIVIFPEGTRSRDGEMREFKKFYAILAKELNAEVVPFGIKGAYELFPAHQKMPERGTVKIKFFPKVSCESLSVEEIVKKNYTDIKEWVEKR</sequence>
<dbReference type="CDD" id="cd07989">
    <property type="entry name" value="LPLAT_AGPAT-like"/>
    <property type="match status" value="1"/>
</dbReference>
<dbReference type="Pfam" id="PF01553">
    <property type="entry name" value="Acyltransferase"/>
    <property type="match status" value="1"/>
</dbReference>
<dbReference type="InterPro" id="IPR000873">
    <property type="entry name" value="AMP-dep_synth/lig_dom"/>
</dbReference>
<dbReference type="Gene3D" id="3.30.300.30">
    <property type="match status" value="1"/>
</dbReference>
<dbReference type="PANTHER" id="PTHR43272">
    <property type="entry name" value="LONG-CHAIN-FATTY-ACID--COA LIGASE"/>
    <property type="match status" value="1"/>
</dbReference>
<evidence type="ECO:0000313" key="4">
    <source>
        <dbReference type="Proteomes" id="UP001279681"/>
    </source>
</evidence>
<evidence type="ECO:0000313" key="3">
    <source>
        <dbReference type="EMBL" id="MDX8335563.1"/>
    </source>
</evidence>
<proteinExistence type="predicted"/>
<dbReference type="InterPro" id="IPR002123">
    <property type="entry name" value="Plipid/glycerol_acylTrfase"/>
</dbReference>
<dbReference type="SMART" id="SM00563">
    <property type="entry name" value="PlsC"/>
    <property type="match status" value="1"/>
</dbReference>
<dbReference type="Gene3D" id="3.40.50.12780">
    <property type="entry name" value="N-terminal domain of ligase-like"/>
    <property type="match status" value="1"/>
</dbReference>
<dbReference type="Pfam" id="PF23562">
    <property type="entry name" value="AMP-binding_C_3"/>
    <property type="match status" value="1"/>
</dbReference>
<dbReference type="InterPro" id="IPR045851">
    <property type="entry name" value="AMP-bd_C_sf"/>
</dbReference>
<evidence type="ECO:0000259" key="2">
    <source>
        <dbReference type="PROSITE" id="PS50075"/>
    </source>
</evidence>
<dbReference type="PROSITE" id="PS00455">
    <property type="entry name" value="AMP_BINDING"/>
    <property type="match status" value="1"/>
</dbReference>
<dbReference type="PROSITE" id="PS50075">
    <property type="entry name" value="CARRIER"/>
    <property type="match status" value="1"/>
</dbReference>
<organism evidence="3 4">
    <name type="scientific">Candidatus Cetobacterium colombiensis</name>
    <dbReference type="NCBI Taxonomy" id="3073100"/>
    <lineage>
        <taxon>Bacteria</taxon>
        <taxon>Fusobacteriati</taxon>
        <taxon>Fusobacteriota</taxon>
        <taxon>Fusobacteriia</taxon>
        <taxon>Fusobacteriales</taxon>
        <taxon>Fusobacteriaceae</taxon>
        <taxon>Cetobacterium</taxon>
    </lineage>
</organism>
<dbReference type="Gene3D" id="1.10.1200.10">
    <property type="entry name" value="ACP-like"/>
    <property type="match status" value="1"/>
</dbReference>
<dbReference type="PANTHER" id="PTHR43272:SF52">
    <property type="entry name" value="AMP-DEPENDENT SYNTHETASE_LIGASE DOMAIN-CONTAINING PROTEIN"/>
    <property type="match status" value="1"/>
</dbReference>
<dbReference type="SUPFAM" id="SSF47336">
    <property type="entry name" value="ACP-like"/>
    <property type="match status" value="1"/>
</dbReference>
<accession>A0ABU4W7Q9</accession>
<dbReference type="SUPFAM" id="SSF56801">
    <property type="entry name" value="Acetyl-CoA synthetase-like"/>
    <property type="match status" value="1"/>
</dbReference>
<gene>
    <name evidence="3" type="ORF">RFV38_03455</name>
</gene>
<dbReference type="InterPro" id="IPR042099">
    <property type="entry name" value="ANL_N_sf"/>
</dbReference>
<comment type="catalytic activity">
    <reaction evidence="1">
        <text>a long-chain fatty acid + ATP + CoA = a long-chain fatty acyl-CoA + AMP + diphosphate</text>
        <dbReference type="Rhea" id="RHEA:15421"/>
        <dbReference type="ChEBI" id="CHEBI:30616"/>
        <dbReference type="ChEBI" id="CHEBI:33019"/>
        <dbReference type="ChEBI" id="CHEBI:57287"/>
        <dbReference type="ChEBI" id="CHEBI:57560"/>
        <dbReference type="ChEBI" id="CHEBI:83139"/>
        <dbReference type="ChEBI" id="CHEBI:456215"/>
        <dbReference type="EC" id="6.2.1.3"/>
    </reaction>
    <physiologicalReaction direction="left-to-right" evidence="1">
        <dbReference type="Rhea" id="RHEA:15422"/>
    </physiologicalReaction>
</comment>
<reference evidence="4" key="1">
    <citation type="submission" date="2023-07" db="EMBL/GenBank/DDBJ databases">
        <authorList>
            <person name="Colorado M.A."/>
            <person name="Villamil L.M."/>
            <person name="Melo J.F."/>
            <person name="Rodriguez J.A."/>
            <person name="Ruiz R.Y."/>
        </authorList>
    </citation>
    <scope>NUCLEOTIDE SEQUENCE [LARGE SCALE GENOMIC DNA]</scope>
    <source>
        <strain evidence="4">C33</strain>
    </source>
</reference>
<evidence type="ECO:0000256" key="1">
    <source>
        <dbReference type="ARBA" id="ARBA00024484"/>
    </source>
</evidence>
<dbReference type="RefSeq" id="WP_320312972.1">
    <property type="nucleotide sequence ID" value="NZ_JAVIKH010000003.1"/>
</dbReference>
<dbReference type="Proteomes" id="UP001279681">
    <property type="component" value="Unassembled WGS sequence"/>
</dbReference>
<protein>
    <submittedName>
        <fullName evidence="3">AMP-binding protein</fullName>
    </submittedName>
</protein>
<dbReference type="EMBL" id="JAVIKH010000003">
    <property type="protein sequence ID" value="MDX8335563.1"/>
    <property type="molecule type" value="Genomic_DNA"/>
</dbReference>
<dbReference type="InterPro" id="IPR020845">
    <property type="entry name" value="AMP-binding_CS"/>
</dbReference>
<dbReference type="InterPro" id="IPR036736">
    <property type="entry name" value="ACP-like_sf"/>
</dbReference>
<dbReference type="InterPro" id="IPR009081">
    <property type="entry name" value="PP-bd_ACP"/>
</dbReference>
<dbReference type="SUPFAM" id="SSF69593">
    <property type="entry name" value="Glycerol-3-phosphate (1)-acyltransferase"/>
    <property type="match status" value="1"/>
</dbReference>
<dbReference type="Pfam" id="PF00550">
    <property type="entry name" value="PP-binding"/>
    <property type="match status" value="1"/>
</dbReference>
<comment type="caution">
    <text evidence="3">The sequence shown here is derived from an EMBL/GenBank/DDBJ whole genome shotgun (WGS) entry which is preliminary data.</text>
</comment>